<dbReference type="PATRIC" id="fig|44574.3.peg.1735"/>
<reference evidence="1 3" key="2">
    <citation type="journal article" date="2016" name="Genome Announc.">
        <title>Genome Sequence of Nitrosomonas communis Strain Nm2, a Mesophilic Ammonia-Oxidizing Bacterium Isolated from Mediterranean Soil.</title>
        <authorList>
            <person name="Kozlowski J.A."/>
            <person name="Kits K.D."/>
            <person name="Stein L.Y."/>
        </authorList>
    </citation>
    <scope>NUCLEOTIDE SEQUENCE [LARGE SCALE GENOMIC DNA]</scope>
    <source>
        <strain evidence="1 3">Nm2</strain>
    </source>
</reference>
<dbReference type="Pfam" id="PF04430">
    <property type="entry name" value="DUF498"/>
    <property type="match status" value="1"/>
</dbReference>
<evidence type="ECO:0000313" key="4">
    <source>
        <dbReference type="Proteomes" id="UP000324176"/>
    </source>
</evidence>
<dbReference type="InterPro" id="IPR036748">
    <property type="entry name" value="MTH938-like_sf"/>
</dbReference>
<reference evidence="2 4" key="3">
    <citation type="submission" date="2019-07" db="EMBL/GenBank/DDBJ databases">
        <title>Active sludge and wastewater microbial communities from Klosterneuburg, Austria.</title>
        <authorList>
            <person name="Wagner M."/>
        </authorList>
    </citation>
    <scope>NUCLEOTIDE SEQUENCE [LARGE SCALE GENOMIC DNA]</scope>
    <source>
        <strain evidence="2 4">Nm2</strain>
    </source>
</reference>
<dbReference type="EMBL" id="CP011451">
    <property type="protein sequence ID" value="AKH37633.1"/>
    <property type="molecule type" value="Genomic_DNA"/>
</dbReference>
<dbReference type="PANTHER" id="PTHR15811:SF5">
    <property type="entry name" value="MTH938 DOMAIN-CONTAINING PROTEIN"/>
    <property type="match status" value="1"/>
</dbReference>
<sequence length="120" mass="13520">MNPRIDGTKFGSITIDRADIEHDVLIRLSGEIKKRKKKLSKAVFGTSHIISLEEAEHIFEKGAERLIIGSGHDGNVTLSKEASEYFQKERVRVDLFPTPEAIHQWNKAKGHTIGLFHVTC</sequence>
<dbReference type="RefSeq" id="WP_046849708.1">
    <property type="nucleotide sequence ID" value="NZ_CP011451.1"/>
</dbReference>
<dbReference type="KEGG" id="nco:AAW31_07170"/>
<dbReference type="AlphaFoldDB" id="A0A0F7KEP3"/>
<dbReference type="PANTHER" id="PTHR15811">
    <property type="entry name" value="MTH938 DOMAIN-CONTAINING PROTEIN"/>
    <property type="match status" value="1"/>
</dbReference>
<gene>
    <name evidence="1" type="ORF">AAW31_07170</name>
    <name evidence="2" type="ORF">BCL69_10491</name>
</gene>
<name>A0A0F7KEP3_9PROT</name>
<dbReference type="OrthoDB" id="8234422at2"/>
<dbReference type="InterPro" id="IPR007523">
    <property type="entry name" value="NDUFAF3/AAMDC"/>
</dbReference>
<accession>A0A0F7KEP3</accession>
<dbReference type="GO" id="GO:0005737">
    <property type="term" value="C:cytoplasm"/>
    <property type="evidence" value="ECO:0007669"/>
    <property type="project" value="TreeGrafter"/>
</dbReference>
<dbReference type="Gene3D" id="3.40.1230.10">
    <property type="entry name" value="MTH938-like"/>
    <property type="match status" value="1"/>
</dbReference>
<protein>
    <submittedName>
        <fullName evidence="1">Uncharacterized protein</fullName>
    </submittedName>
</protein>
<keyword evidence="3" id="KW-1185">Reference proteome</keyword>
<dbReference type="SUPFAM" id="SSF64076">
    <property type="entry name" value="MTH938-like"/>
    <property type="match status" value="1"/>
</dbReference>
<evidence type="ECO:0000313" key="1">
    <source>
        <dbReference type="EMBL" id="AKH37633.1"/>
    </source>
</evidence>
<proteinExistence type="predicted"/>
<dbReference type="Proteomes" id="UP000324176">
    <property type="component" value="Unassembled WGS sequence"/>
</dbReference>
<dbReference type="Proteomes" id="UP000034156">
    <property type="component" value="Chromosome"/>
</dbReference>
<organism evidence="1 3">
    <name type="scientific">Nitrosomonas communis</name>
    <dbReference type="NCBI Taxonomy" id="44574"/>
    <lineage>
        <taxon>Bacteria</taxon>
        <taxon>Pseudomonadati</taxon>
        <taxon>Pseudomonadota</taxon>
        <taxon>Betaproteobacteria</taxon>
        <taxon>Nitrosomonadales</taxon>
        <taxon>Nitrosomonadaceae</taxon>
        <taxon>Nitrosomonas</taxon>
    </lineage>
</organism>
<evidence type="ECO:0000313" key="3">
    <source>
        <dbReference type="Proteomes" id="UP000034156"/>
    </source>
</evidence>
<reference evidence="3" key="1">
    <citation type="submission" date="2015-05" db="EMBL/GenBank/DDBJ databases">
        <title>Draft genome of Nitrosomonas communis strain Nm2.</title>
        <authorList>
            <person name="Kozlowski J.A."/>
            <person name="Kits K.D."/>
            <person name="Stein L.Y."/>
        </authorList>
    </citation>
    <scope>NUCLEOTIDE SEQUENCE [LARGE SCALE GENOMIC DNA]</scope>
    <source>
        <strain evidence="3">Nm2</strain>
    </source>
</reference>
<evidence type="ECO:0000313" key="2">
    <source>
        <dbReference type="EMBL" id="TYP81857.1"/>
    </source>
</evidence>
<dbReference type="EMBL" id="VNHT01000049">
    <property type="protein sequence ID" value="TYP81857.1"/>
    <property type="molecule type" value="Genomic_DNA"/>
</dbReference>